<dbReference type="SMART" id="SM01394">
    <property type="entry name" value="S_100"/>
    <property type="match status" value="1"/>
</dbReference>
<dbReference type="InterPro" id="IPR013787">
    <property type="entry name" value="S100_Ca-bd_sub"/>
</dbReference>
<dbReference type="InterPro" id="IPR011992">
    <property type="entry name" value="EF-hand-dom_pair"/>
</dbReference>
<name>A0AAV6FT07_9TELE</name>
<dbReference type="GO" id="GO:0005509">
    <property type="term" value="F:calcium ion binding"/>
    <property type="evidence" value="ECO:0007669"/>
    <property type="project" value="TreeGrafter"/>
</dbReference>
<sequence>MAEQCSDLEKAIQSLVTNFHSAAGNNSPTLKRDEFKGLLSSQLPNLTKTSASEAGMGEILQQMGVKDGEDISFQHFWNLIQSLATNQHGLLSHEKVSKCAKCVLL</sequence>
<organism evidence="2 3">
    <name type="scientific">Alosa alosa</name>
    <name type="common">allis shad</name>
    <dbReference type="NCBI Taxonomy" id="278164"/>
    <lineage>
        <taxon>Eukaryota</taxon>
        <taxon>Metazoa</taxon>
        <taxon>Chordata</taxon>
        <taxon>Craniata</taxon>
        <taxon>Vertebrata</taxon>
        <taxon>Euteleostomi</taxon>
        <taxon>Actinopterygii</taxon>
        <taxon>Neopterygii</taxon>
        <taxon>Teleostei</taxon>
        <taxon>Clupei</taxon>
        <taxon>Clupeiformes</taxon>
        <taxon>Clupeoidei</taxon>
        <taxon>Clupeidae</taxon>
        <taxon>Alosa</taxon>
    </lineage>
</organism>
<gene>
    <name evidence="2" type="ORF">AALO_G00252880</name>
</gene>
<dbReference type="PANTHER" id="PTHR11639:SF114">
    <property type="entry name" value="PROTEIN S100-A14"/>
    <property type="match status" value="1"/>
</dbReference>
<evidence type="ECO:0000313" key="2">
    <source>
        <dbReference type="EMBL" id="KAG5264357.1"/>
    </source>
</evidence>
<evidence type="ECO:0000313" key="3">
    <source>
        <dbReference type="Proteomes" id="UP000823561"/>
    </source>
</evidence>
<dbReference type="EMBL" id="JADWDJ010000020">
    <property type="protein sequence ID" value="KAG5264357.1"/>
    <property type="molecule type" value="Genomic_DNA"/>
</dbReference>
<dbReference type="Gene3D" id="1.10.238.10">
    <property type="entry name" value="EF-hand"/>
    <property type="match status" value="1"/>
</dbReference>
<dbReference type="GO" id="GO:0048471">
    <property type="term" value="C:perinuclear region of cytoplasm"/>
    <property type="evidence" value="ECO:0007669"/>
    <property type="project" value="TreeGrafter"/>
</dbReference>
<keyword evidence="3" id="KW-1185">Reference proteome</keyword>
<dbReference type="GO" id="GO:0005615">
    <property type="term" value="C:extracellular space"/>
    <property type="evidence" value="ECO:0007669"/>
    <property type="project" value="TreeGrafter"/>
</dbReference>
<dbReference type="AlphaFoldDB" id="A0AAV6FT07"/>
<protein>
    <recommendedName>
        <fullName evidence="1">S100/CaBP-9k-type calcium binding subdomain domain-containing protein</fullName>
    </recommendedName>
</protein>
<evidence type="ECO:0000259" key="1">
    <source>
        <dbReference type="SMART" id="SM01394"/>
    </source>
</evidence>
<dbReference type="GO" id="GO:0048306">
    <property type="term" value="F:calcium-dependent protein binding"/>
    <property type="evidence" value="ECO:0007669"/>
    <property type="project" value="TreeGrafter"/>
</dbReference>
<comment type="caution">
    <text evidence="2">The sequence shown here is derived from an EMBL/GenBank/DDBJ whole genome shotgun (WGS) entry which is preliminary data.</text>
</comment>
<reference evidence="2" key="1">
    <citation type="submission" date="2020-10" db="EMBL/GenBank/DDBJ databases">
        <title>Chromosome-scale genome assembly of the Allis shad, Alosa alosa.</title>
        <authorList>
            <person name="Margot Z."/>
            <person name="Christophe K."/>
            <person name="Cabau C."/>
            <person name="Louis A."/>
            <person name="Berthelot C."/>
            <person name="Parey E."/>
            <person name="Roest Crollius H."/>
            <person name="Montfort J."/>
            <person name="Robinson-Rechavi M."/>
            <person name="Bucao C."/>
            <person name="Bouchez O."/>
            <person name="Gislard M."/>
            <person name="Lluch J."/>
            <person name="Milhes M."/>
            <person name="Lampietro C."/>
            <person name="Lopez Roques C."/>
            <person name="Donnadieu C."/>
            <person name="Braasch I."/>
            <person name="Desvignes T."/>
            <person name="Postlethwait J."/>
            <person name="Bobe J."/>
            <person name="Guiguen Y."/>
        </authorList>
    </citation>
    <scope>NUCLEOTIDE SEQUENCE</scope>
    <source>
        <strain evidence="2">M-15738</strain>
        <tissue evidence="2">Blood</tissue>
    </source>
</reference>
<accession>A0AAV6FT07</accession>
<dbReference type="Proteomes" id="UP000823561">
    <property type="component" value="Chromosome 20"/>
</dbReference>
<dbReference type="Pfam" id="PF01023">
    <property type="entry name" value="S_100"/>
    <property type="match status" value="1"/>
</dbReference>
<dbReference type="CDD" id="cd05022">
    <property type="entry name" value="S-100A13"/>
    <property type="match status" value="1"/>
</dbReference>
<dbReference type="SUPFAM" id="SSF47473">
    <property type="entry name" value="EF-hand"/>
    <property type="match status" value="1"/>
</dbReference>
<dbReference type="PANTHER" id="PTHR11639">
    <property type="entry name" value="S100 CALCIUM-BINDING PROTEIN"/>
    <property type="match status" value="1"/>
</dbReference>
<feature type="domain" description="S100/CaBP-9k-type calcium binding subdomain" evidence="1">
    <location>
        <begin position="8"/>
        <end position="48"/>
    </location>
</feature>
<proteinExistence type="predicted"/>